<keyword evidence="4 5" id="KW-0687">Ribonucleoprotein</keyword>
<evidence type="ECO:0000256" key="5">
    <source>
        <dbReference type="RuleBase" id="RU003930"/>
    </source>
</evidence>
<dbReference type="InterPro" id="IPR031309">
    <property type="entry name" value="Ribosomal_uL5_C"/>
</dbReference>
<dbReference type="PIRSF" id="PIRSF002161">
    <property type="entry name" value="Ribosomal_L5"/>
    <property type="match status" value="1"/>
</dbReference>
<gene>
    <name evidence="8" type="primary">RPL11</name>
    <name evidence="8" type="ORF">NGRA_0860</name>
</gene>
<evidence type="ECO:0000256" key="2">
    <source>
        <dbReference type="ARBA" id="ARBA00008553"/>
    </source>
</evidence>
<evidence type="ECO:0000313" key="9">
    <source>
        <dbReference type="Proteomes" id="UP000740883"/>
    </source>
</evidence>
<dbReference type="GO" id="GO:0003735">
    <property type="term" value="F:structural constituent of ribosome"/>
    <property type="evidence" value="ECO:0007669"/>
    <property type="project" value="InterPro"/>
</dbReference>
<comment type="caution">
    <text evidence="8">The sequence shown here is derived from an EMBL/GenBank/DDBJ whole genome shotgun (WGS) entry which is preliminary data.</text>
</comment>
<dbReference type="Pfam" id="PF00281">
    <property type="entry name" value="Ribosomal_L5"/>
    <property type="match status" value="1"/>
</dbReference>
<dbReference type="Pfam" id="PF00673">
    <property type="entry name" value="Ribosomal_L5_C"/>
    <property type="match status" value="1"/>
</dbReference>
<dbReference type="InterPro" id="IPR020929">
    <property type="entry name" value="Ribosomal_uL5_CS"/>
</dbReference>
<organism evidence="8 9">
    <name type="scientific">Nosema granulosis</name>
    <dbReference type="NCBI Taxonomy" id="83296"/>
    <lineage>
        <taxon>Eukaryota</taxon>
        <taxon>Fungi</taxon>
        <taxon>Fungi incertae sedis</taxon>
        <taxon>Microsporidia</taxon>
        <taxon>Nosematidae</taxon>
        <taxon>Nosema</taxon>
    </lineage>
</organism>
<protein>
    <submittedName>
        <fullName evidence="8">60S ribosomal protein L11</fullName>
    </submittedName>
</protein>
<evidence type="ECO:0000259" key="7">
    <source>
        <dbReference type="Pfam" id="PF00673"/>
    </source>
</evidence>
<keyword evidence="3 5" id="KW-0689">Ribosomal protein</keyword>
<dbReference type="InterPro" id="IPR002132">
    <property type="entry name" value="Ribosomal_uL5"/>
</dbReference>
<accession>A0A9P6H178</accession>
<dbReference type="OrthoDB" id="1734943at2759"/>
<dbReference type="GO" id="GO:0006412">
    <property type="term" value="P:translation"/>
    <property type="evidence" value="ECO:0007669"/>
    <property type="project" value="InterPro"/>
</dbReference>
<feature type="domain" description="Large ribosomal subunit protein uL5 N-terminal" evidence="6">
    <location>
        <begin position="7"/>
        <end position="61"/>
    </location>
</feature>
<dbReference type="EMBL" id="SBJO01000040">
    <property type="protein sequence ID" value="KAF9764071.1"/>
    <property type="molecule type" value="Genomic_DNA"/>
</dbReference>
<evidence type="ECO:0000256" key="4">
    <source>
        <dbReference type="ARBA" id="ARBA00023274"/>
    </source>
</evidence>
<dbReference type="InterPro" id="IPR022803">
    <property type="entry name" value="Ribosomal_uL5_dom_sf"/>
</dbReference>
<proteinExistence type="inferred from homology"/>
<name>A0A9P6H178_9MICR</name>
<dbReference type="GO" id="GO:0005840">
    <property type="term" value="C:ribosome"/>
    <property type="evidence" value="ECO:0007669"/>
    <property type="project" value="UniProtKB-KW"/>
</dbReference>
<evidence type="ECO:0000259" key="6">
    <source>
        <dbReference type="Pfam" id="PF00281"/>
    </source>
</evidence>
<dbReference type="InterPro" id="IPR031310">
    <property type="entry name" value="Ribosomal_uL5_N"/>
</dbReference>
<dbReference type="Proteomes" id="UP000740883">
    <property type="component" value="Unassembled WGS sequence"/>
</dbReference>
<dbReference type="GO" id="GO:1990904">
    <property type="term" value="C:ribonucleoprotein complex"/>
    <property type="evidence" value="ECO:0007669"/>
    <property type="project" value="UniProtKB-KW"/>
</dbReference>
<dbReference type="FunFam" id="3.30.1440.10:FF:000002">
    <property type="entry name" value="60S ribosomal protein L11"/>
    <property type="match status" value="1"/>
</dbReference>
<sequence>MSAKSTNPMRDIKLKKLSIVINVGGGNGSKLNKAAKVLEQLTGQKPVFSKSRLTIRNFGIRRNEKISVHVNIAGEKALEILRSALRVKEFELSKSCFSDSGCFGLGVEEHIDLGIKYDPDIGIFGLMFYADLKRPGDRVSKRKRLRSRVGVGHKVTSEDAMQWFVEKFEGVLLD</sequence>
<dbReference type="AlphaFoldDB" id="A0A9P6H178"/>
<dbReference type="Gene3D" id="3.30.1440.10">
    <property type="match status" value="1"/>
</dbReference>
<dbReference type="PANTHER" id="PTHR11994">
    <property type="entry name" value="60S RIBOSOMAL PROTEIN L11-RELATED"/>
    <property type="match status" value="1"/>
</dbReference>
<keyword evidence="9" id="KW-1185">Reference proteome</keyword>
<dbReference type="InterPro" id="IPR057266">
    <property type="entry name" value="Ribosomal_uL5_euk/arc-type"/>
</dbReference>
<comment type="similarity">
    <text evidence="2 5">Belongs to the universal ribosomal protein uL5 family.</text>
</comment>
<feature type="domain" description="Large ribosomal subunit protein uL5 C-terminal" evidence="7">
    <location>
        <begin position="65"/>
        <end position="151"/>
    </location>
</feature>
<evidence type="ECO:0000256" key="1">
    <source>
        <dbReference type="ARBA" id="ARBA00004021"/>
    </source>
</evidence>
<dbReference type="NCBIfam" id="NF003258">
    <property type="entry name" value="PRK04219.1"/>
    <property type="match status" value="1"/>
</dbReference>
<evidence type="ECO:0000256" key="3">
    <source>
        <dbReference type="ARBA" id="ARBA00022980"/>
    </source>
</evidence>
<comment type="function">
    <text evidence="1">Component of the ribosome, a large ribonucleoprotein complex responsible for the synthesis of proteins in the cell. The small ribosomal subunit (SSU) binds messenger RNAs (mRNAs) and translates the encoded message by selecting cognate aminoacyl-transfer RNA (tRNA) molecules. The large subunit (LSU) contains the ribosomal catalytic site termed the peptidyl transferase center (PTC), which catalyzes the formation of peptide bonds, thereby polymerizing the amino acids delivered by tRNAs into a polypeptide chain. The nascent polypeptides leave the ribosome through a tunnel in the LSU and interact with protein factors that function in enzymatic processing, targeting, and the membrane insertion of nascent chains at the exit of the ribosomal tunnel.</text>
</comment>
<evidence type="ECO:0000313" key="8">
    <source>
        <dbReference type="EMBL" id="KAF9764071.1"/>
    </source>
</evidence>
<dbReference type="PROSITE" id="PS00358">
    <property type="entry name" value="RIBOSOMAL_L5"/>
    <property type="match status" value="1"/>
</dbReference>
<dbReference type="SUPFAM" id="SSF55282">
    <property type="entry name" value="RL5-like"/>
    <property type="match status" value="1"/>
</dbReference>
<reference evidence="8 9" key="1">
    <citation type="journal article" date="2020" name="Genome Biol. Evol.">
        <title>Comparative genomics of strictly vertically transmitted, feminizing microsporidia endosymbionts of amphipod crustaceans.</title>
        <authorList>
            <person name="Cormier A."/>
            <person name="Chebbi M.A."/>
            <person name="Giraud I."/>
            <person name="Wattier R."/>
            <person name="Teixeira M."/>
            <person name="Gilbert C."/>
            <person name="Rigaud T."/>
            <person name="Cordaux R."/>
        </authorList>
    </citation>
    <scope>NUCLEOTIDE SEQUENCE [LARGE SCALE GENOMIC DNA]</scope>
    <source>
        <strain evidence="8 9">Ou3-Ou53</strain>
    </source>
</reference>